<evidence type="ECO:0000256" key="7">
    <source>
        <dbReference type="ARBA" id="ARBA00022692"/>
    </source>
</evidence>
<dbReference type="Gene3D" id="1.10.287.130">
    <property type="match status" value="1"/>
</dbReference>
<gene>
    <name evidence="14" type="ORF">GCM10009817_37500</name>
</gene>
<dbReference type="Pfam" id="PF14689">
    <property type="entry name" value="SPOB_a"/>
    <property type="match status" value="1"/>
</dbReference>
<organism evidence="14 15">
    <name type="scientific">Terrabacter lapilli</name>
    <dbReference type="NCBI Taxonomy" id="436231"/>
    <lineage>
        <taxon>Bacteria</taxon>
        <taxon>Bacillati</taxon>
        <taxon>Actinomycetota</taxon>
        <taxon>Actinomycetes</taxon>
        <taxon>Micrococcales</taxon>
        <taxon>Intrasporangiaceae</taxon>
        <taxon>Terrabacter</taxon>
    </lineage>
</organism>
<evidence type="ECO:0000256" key="11">
    <source>
        <dbReference type="SAM" id="MobiDB-lite"/>
    </source>
</evidence>
<keyword evidence="5" id="KW-0597">Phosphoprotein</keyword>
<reference evidence="15" key="1">
    <citation type="journal article" date="2019" name="Int. J. Syst. Evol. Microbiol.">
        <title>The Global Catalogue of Microorganisms (GCM) 10K type strain sequencing project: providing services to taxonomists for standard genome sequencing and annotation.</title>
        <authorList>
            <consortium name="The Broad Institute Genomics Platform"/>
            <consortium name="The Broad Institute Genome Sequencing Center for Infectious Disease"/>
            <person name="Wu L."/>
            <person name="Ma J."/>
        </authorList>
    </citation>
    <scope>NUCLEOTIDE SEQUENCE [LARGE SCALE GENOMIC DNA]</scope>
    <source>
        <strain evidence="15">JCM 15628</strain>
    </source>
</reference>
<evidence type="ECO:0000256" key="9">
    <source>
        <dbReference type="ARBA" id="ARBA00022989"/>
    </source>
</evidence>
<dbReference type="PRINTS" id="PR00344">
    <property type="entry name" value="BCTRLSENSOR"/>
</dbReference>
<dbReference type="Gene3D" id="3.30.450.20">
    <property type="entry name" value="PAS domain"/>
    <property type="match status" value="2"/>
</dbReference>
<evidence type="ECO:0000256" key="5">
    <source>
        <dbReference type="ARBA" id="ARBA00022553"/>
    </source>
</evidence>
<dbReference type="Proteomes" id="UP001500013">
    <property type="component" value="Unassembled WGS sequence"/>
</dbReference>
<feature type="transmembrane region" description="Helical" evidence="12">
    <location>
        <begin position="20"/>
        <end position="45"/>
    </location>
</feature>
<dbReference type="InterPro" id="IPR005467">
    <property type="entry name" value="His_kinase_dom"/>
</dbReference>
<keyword evidence="4" id="KW-1003">Cell membrane</keyword>
<accession>A0ABN2SSU7</accession>
<evidence type="ECO:0000256" key="1">
    <source>
        <dbReference type="ARBA" id="ARBA00000085"/>
    </source>
</evidence>
<feature type="transmembrane region" description="Helical" evidence="12">
    <location>
        <begin position="196"/>
        <end position="215"/>
    </location>
</feature>
<dbReference type="SUPFAM" id="SSF55890">
    <property type="entry name" value="Sporulation response regulatory protein Spo0B"/>
    <property type="match status" value="1"/>
</dbReference>
<comment type="caution">
    <text evidence="14">The sequence shown here is derived from an EMBL/GenBank/DDBJ whole genome shotgun (WGS) entry which is preliminary data.</text>
</comment>
<dbReference type="SUPFAM" id="SSF103190">
    <property type="entry name" value="Sensory domain-like"/>
    <property type="match status" value="1"/>
</dbReference>
<dbReference type="InterPro" id="IPR003594">
    <property type="entry name" value="HATPase_dom"/>
</dbReference>
<dbReference type="InterPro" id="IPR016120">
    <property type="entry name" value="Sig_transdc_His_kin_SpoOB"/>
</dbReference>
<evidence type="ECO:0000256" key="3">
    <source>
        <dbReference type="ARBA" id="ARBA00012438"/>
    </source>
</evidence>
<evidence type="ECO:0000256" key="4">
    <source>
        <dbReference type="ARBA" id="ARBA00022475"/>
    </source>
</evidence>
<evidence type="ECO:0000259" key="13">
    <source>
        <dbReference type="PROSITE" id="PS50109"/>
    </source>
</evidence>
<evidence type="ECO:0000256" key="10">
    <source>
        <dbReference type="ARBA" id="ARBA00023012"/>
    </source>
</evidence>
<keyword evidence="10" id="KW-0902">Two-component regulatory system</keyword>
<keyword evidence="14" id="KW-0547">Nucleotide-binding</keyword>
<dbReference type="InterPro" id="IPR052162">
    <property type="entry name" value="Sensor_kinase/Photoreceptor"/>
</dbReference>
<dbReference type="InterPro" id="IPR039506">
    <property type="entry name" value="SPOB_a"/>
</dbReference>
<keyword evidence="15" id="KW-1185">Reference proteome</keyword>
<keyword evidence="8" id="KW-0418">Kinase</keyword>
<dbReference type="InterPro" id="IPR004358">
    <property type="entry name" value="Sig_transdc_His_kin-like_C"/>
</dbReference>
<keyword evidence="7 12" id="KW-0812">Transmembrane</keyword>
<dbReference type="InterPro" id="IPR036890">
    <property type="entry name" value="HATPase_C_sf"/>
</dbReference>
<dbReference type="InterPro" id="IPR029151">
    <property type="entry name" value="Sensor-like_sf"/>
</dbReference>
<comment type="subcellular location">
    <subcellularLocation>
        <location evidence="2">Cell membrane</location>
        <topology evidence="2">Multi-pass membrane protein</topology>
    </subcellularLocation>
</comment>
<proteinExistence type="predicted"/>
<comment type="catalytic activity">
    <reaction evidence="1">
        <text>ATP + protein L-histidine = ADP + protein N-phospho-L-histidine.</text>
        <dbReference type="EC" id="2.7.13.3"/>
    </reaction>
</comment>
<sequence>MKVEFVLVTQRPGRFGRLSLAGQLLVVQMVILLGVLVTVALVSLAQSDATFTRTEGRRVSAIAEQLASTPIVRTEMSPGGVVNVLPAVVQSVVTQYAVTSVTIADADEIARVSSDPTIDKTRIPLGKPAVGDGASWTGVMDVRGERMLVAQSPLLYTPASSSEAAPLPVGAQLGTVMVAVRMPSAWDRLLGNSSYLPTYLGIALVLGGVGSWLLARRIKRQTLGLEPAEITGLAESREAMLFGLAEGVVALDTNERITLVNNVAQRLLDLPERAVGMRLDDLPIGDRLRDVLRGVTDEGEPAPSSPASSASEAGEARAAAPRDQVVLRRGRVLVMNRMEVSKDGRSLGSVTTLRDRTELADLEREIGSFRSTTELLRAQAHEFANQLHTISGLIQLGEYDEVVGYVDSVSEHRAQLDLTVSRRIRDTAVTALVMAKAAQATERRVELRVSDDTSLGRIGPRDSADVAAVVGNLVDNAIDAAASTEGADKWVELSIRQDASSLEISVVDSGPGIAPEVVTEVFTHGYTTKAARAGERGIGLALTRLICQRRGGEVDVENTPTGAKFVARLTVEAAPLLVEEKR</sequence>
<name>A0ABN2SSU7_9MICO</name>
<keyword evidence="9 12" id="KW-1133">Transmembrane helix</keyword>
<dbReference type="Gene3D" id="3.30.565.10">
    <property type="entry name" value="Histidine kinase-like ATPase, C-terminal domain"/>
    <property type="match status" value="1"/>
</dbReference>
<dbReference type="Pfam" id="PF02518">
    <property type="entry name" value="HATPase_c"/>
    <property type="match status" value="1"/>
</dbReference>
<dbReference type="PROSITE" id="PS50109">
    <property type="entry name" value="HIS_KIN"/>
    <property type="match status" value="1"/>
</dbReference>
<dbReference type="EMBL" id="BAAAPU010000011">
    <property type="protein sequence ID" value="GAA1991860.1"/>
    <property type="molecule type" value="Genomic_DNA"/>
</dbReference>
<evidence type="ECO:0000256" key="2">
    <source>
        <dbReference type="ARBA" id="ARBA00004651"/>
    </source>
</evidence>
<feature type="domain" description="Histidine kinase" evidence="13">
    <location>
        <begin position="378"/>
        <end position="573"/>
    </location>
</feature>
<evidence type="ECO:0000313" key="14">
    <source>
        <dbReference type="EMBL" id="GAA1991860.1"/>
    </source>
</evidence>
<keyword evidence="14" id="KW-0067">ATP-binding</keyword>
<evidence type="ECO:0000256" key="12">
    <source>
        <dbReference type="SAM" id="Phobius"/>
    </source>
</evidence>
<dbReference type="PANTHER" id="PTHR43304">
    <property type="entry name" value="PHYTOCHROME-LIKE PROTEIN CPH1"/>
    <property type="match status" value="1"/>
</dbReference>
<dbReference type="CDD" id="cd16915">
    <property type="entry name" value="HATPase_DpiB-CitA-like"/>
    <property type="match status" value="1"/>
</dbReference>
<feature type="compositionally biased region" description="Low complexity" evidence="11">
    <location>
        <begin position="301"/>
        <end position="322"/>
    </location>
</feature>
<dbReference type="SMART" id="SM00387">
    <property type="entry name" value="HATPase_c"/>
    <property type="match status" value="1"/>
</dbReference>
<dbReference type="GO" id="GO:0005524">
    <property type="term" value="F:ATP binding"/>
    <property type="evidence" value="ECO:0007669"/>
    <property type="project" value="UniProtKB-KW"/>
</dbReference>
<evidence type="ECO:0000313" key="15">
    <source>
        <dbReference type="Proteomes" id="UP001500013"/>
    </source>
</evidence>
<protein>
    <recommendedName>
        <fullName evidence="3">histidine kinase</fullName>
        <ecNumber evidence="3">2.7.13.3</ecNumber>
    </recommendedName>
</protein>
<keyword evidence="6" id="KW-0808">Transferase</keyword>
<feature type="region of interest" description="Disordered" evidence="11">
    <location>
        <begin position="296"/>
        <end position="322"/>
    </location>
</feature>
<evidence type="ECO:0000256" key="8">
    <source>
        <dbReference type="ARBA" id="ARBA00022777"/>
    </source>
</evidence>
<dbReference type="PANTHER" id="PTHR43304:SF1">
    <property type="entry name" value="PAC DOMAIN-CONTAINING PROTEIN"/>
    <property type="match status" value="1"/>
</dbReference>
<dbReference type="EC" id="2.7.13.3" evidence="3"/>
<dbReference type="SUPFAM" id="SSF55874">
    <property type="entry name" value="ATPase domain of HSP90 chaperone/DNA topoisomerase II/histidine kinase"/>
    <property type="match status" value="1"/>
</dbReference>
<evidence type="ECO:0000256" key="6">
    <source>
        <dbReference type="ARBA" id="ARBA00022679"/>
    </source>
</evidence>
<keyword evidence="12" id="KW-0472">Membrane</keyword>